<keyword evidence="7" id="KW-0832">Ubl conjugation</keyword>
<dbReference type="PROSITE" id="PS51083">
    <property type="entry name" value="ZF_HIT"/>
    <property type="match status" value="1"/>
</dbReference>
<evidence type="ECO:0000256" key="7">
    <source>
        <dbReference type="ARBA" id="ARBA00022843"/>
    </source>
</evidence>
<feature type="region of interest" description="Disordered" evidence="14">
    <location>
        <begin position="374"/>
        <end position="398"/>
    </location>
</feature>
<feature type="region of interest" description="Disordered" evidence="14">
    <location>
        <begin position="252"/>
        <end position="302"/>
    </location>
</feature>
<dbReference type="EMBL" id="JYKN01002337">
    <property type="protein sequence ID" value="KKK16794.1"/>
    <property type="molecule type" value="Genomic_DNA"/>
</dbReference>
<dbReference type="Proteomes" id="UP000034947">
    <property type="component" value="Unassembled WGS sequence"/>
</dbReference>
<sequence>MSTEDESLLTNLCAICHITPPKYRCPRCSTRTCSLPCTRRHKLWSQCSGIRDPAAYLRRSELATEAAFDRDFNFITGIERRLERAERDAENRGVDVSAGAGYGDLSVVGLEHEQDQLGGGGDALKGKRKRGALESGTPLPHHNHHHHQQQQQQQQHGSMVKGEVAFLKRAETAGVRVIKAPRGMSRNKVNSSKWHARNKCLNWTVEWIAEGGGKRTRNYAETCTIAEAYDRAFPLPKQPVEKDDSIPQVQAPVAAPAQATAESPEIKESGQPGNPETTDSQTTPMPTDHQVPADNPPSEKVTPHRNVYFYLHRPRTPTKKPVLIPLAPGMTIATALRDRVVLEFPTIYVLQDLLATAQKESSFMLEQEYLHTHNNPESEMEDATRPDAGSRPLSSTVDIGDVDEGKVLEVLKKDLLDTPLTAETE</sequence>
<gene>
    <name evidence="16" type="ORF">AOCH_005538</name>
</gene>
<evidence type="ECO:0000256" key="5">
    <source>
        <dbReference type="ARBA" id="ARBA00022771"/>
    </source>
</evidence>
<evidence type="ECO:0000256" key="4">
    <source>
        <dbReference type="ARBA" id="ARBA00022723"/>
    </source>
</evidence>
<evidence type="ECO:0000256" key="10">
    <source>
        <dbReference type="ARBA" id="ARBA00061949"/>
    </source>
</evidence>
<evidence type="ECO:0000313" key="16">
    <source>
        <dbReference type="EMBL" id="KKK16794.1"/>
    </source>
</evidence>
<dbReference type="GO" id="GO:0000492">
    <property type="term" value="P:box C/D snoRNP assembly"/>
    <property type="evidence" value="ECO:0007669"/>
    <property type="project" value="TreeGrafter"/>
</dbReference>
<protein>
    <recommendedName>
        <fullName evidence="11">Box C/D snoRNA protein 1</fullName>
    </recommendedName>
    <alternativeName>
        <fullName evidence="12">Zinc finger HIT domain-containing protein 6</fullName>
    </alternativeName>
</protein>
<evidence type="ECO:0000256" key="11">
    <source>
        <dbReference type="ARBA" id="ARBA00068630"/>
    </source>
</evidence>
<evidence type="ECO:0000259" key="15">
    <source>
        <dbReference type="PROSITE" id="PS51083"/>
    </source>
</evidence>
<evidence type="ECO:0000256" key="9">
    <source>
        <dbReference type="ARBA" id="ARBA00049654"/>
    </source>
</evidence>
<dbReference type="GO" id="GO:0008270">
    <property type="term" value="F:zinc ion binding"/>
    <property type="evidence" value="ECO:0007669"/>
    <property type="project" value="UniProtKB-UniRule"/>
</dbReference>
<dbReference type="GO" id="GO:0000463">
    <property type="term" value="P:maturation of LSU-rRNA from tricistronic rRNA transcript (SSU-rRNA, 5.8S rRNA, LSU-rRNA)"/>
    <property type="evidence" value="ECO:0007669"/>
    <property type="project" value="TreeGrafter"/>
</dbReference>
<feature type="compositionally biased region" description="Polar residues" evidence="14">
    <location>
        <begin position="271"/>
        <end position="285"/>
    </location>
</feature>
<dbReference type="Gene3D" id="3.30.60.190">
    <property type="match status" value="1"/>
</dbReference>
<dbReference type="VEuPathDB" id="FungiDB:P175DRAFT_0416591"/>
<keyword evidence="2" id="KW-0690">Ribosome biogenesis</keyword>
<dbReference type="AlphaFoldDB" id="A0A0F8UAM4"/>
<dbReference type="InterPro" id="IPR057721">
    <property type="entry name" value="BCD1_alpha/beta"/>
</dbReference>
<dbReference type="FunFam" id="3.30.60.190:FF:000001">
    <property type="entry name" value="box C/D snoRNA protein 1"/>
    <property type="match status" value="1"/>
</dbReference>
<accession>A0A0F8UAM4</accession>
<keyword evidence="1" id="KW-1017">Isopeptide bond</keyword>
<keyword evidence="5 13" id="KW-0863">Zinc-finger</keyword>
<dbReference type="GO" id="GO:0048254">
    <property type="term" value="P:snoRNA localization"/>
    <property type="evidence" value="ECO:0007669"/>
    <property type="project" value="TreeGrafter"/>
</dbReference>
<keyword evidence="6" id="KW-0862">Zinc</keyword>
<dbReference type="CDD" id="cd23023">
    <property type="entry name" value="zf-HIT_BCD1"/>
    <property type="match status" value="1"/>
</dbReference>
<dbReference type="Pfam" id="PF25790">
    <property type="entry name" value="BCD1"/>
    <property type="match status" value="1"/>
</dbReference>
<organism evidence="16 17">
    <name type="scientific">Aspergillus ochraceoroseus</name>
    <dbReference type="NCBI Taxonomy" id="138278"/>
    <lineage>
        <taxon>Eukaryota</taxon>
        <taxon>Fungi</taxon>
        <taxon>Dikarya</taxon>
        <taxon>Ascomycota</taxon>
        <taxon>Pezizomycotina</taxon>
        <taxon>Eurotiomycetes</taxon>
        <taxon>Eurotiomycetidae</taxon>
        <taxon>Eurotiales</taxon>
        <taxon>Aspergillaceae</taxon>
        <taxon>Aspergillus</taxon>
        <taxon>Aspergillus subgen. Nidulantes</taxon>
    </lineage>
</organism>
<comment type="caution">
    <text evidence="16">The sequence shown here is derived from an EMBL/GenBank/DDBJ whole genome shotgun (WGS) entry which is preliminary data.</text>
</comment>
<keyword evidence="4" id="KW-0479">Metal-binding</keyword>
<dbReference type="InterPro" id="IPR051639">
    <property type="entry name" value="BCD1"/>
</dbReference>
<comment type="subunit">
    <text evidence="10">Interacts with FBL, SNU13, NOP58, NUFIP1, RUVBL1, RUVBL2 and TAF9. Interacts (via HIT-type zinc finger) with the RUVBL1/RUVBL2 complex in the presence of ADP.</text>
</comment>
<comment type="function">
    <text evidence="8">Required for box C/D snoRNAs accumulation involved in snoRNA processing, snoRNA transport to the nucleolus and ribosome biogenesis.</text>
</comment>
<comment type="similarity">
    <text evidence="9">Belongs to the BCD1 family.</text>
</comment>
<dbReference type="PANTHER" id="PTHR13483:SF11">
    <property type="entry name" value="ZINC FINGER HIT DOMAIN-CONTAINING PROTEIN 3"/>
    <property type="match status" value="1"/>
</dbReference>
<evidence type="ECO:0000256" key="1">
    <source>
        <dbReference type="ARBA" id="ARBA00022499"/>
    </source>
</evidence>
<dbReference type="Pfam" id="PF04438">
    <property type="entry name" value="zf-HIT"/>
    <property type="match status" value="1"/>
</dbReference>
<evidence type="ECO:0000256" key="8">
    <source>
        <dbReference type="ARBA" id="ARBA00049598"/>
    </source>
</evidence>
<keyword evidence="17" id="KW-1185">Reference proteome</keyword>
<dbReference type="OrthoDB" id="272357at2759"/>
<dbReference type="GO" id="GO:0070761">
    <property type="term" value="C:pre-snoRNP complex"/>
    <property type="evidence" value="ECO:0007669"/>
    <property type="project" value="TreeGrafter"/>
</dbReference>
<reference evidence="16 17" key="1">
    <citation type="submission" date="2015-02" db="EMBL/GenBank/DDBJ databases">
        <title>Draft Genome Sequences of Two Closely-Related Aflatoxigenic Aspergillus Species Obtained from the Cote d'Ivoire.</title>
        <authorList>
            <person name="Moore G.G."/>
            <person name="Beltz S.B."/>
            <person name="Mack B.M."/>
        </authorList>
    </citation>
    <scope>NUCLEOTIDE SEQUENCE [LARGE SCALE GENOMIC DNA]</scope>
    <source>
        <strain evidence="16 17">SRRC1432</strain>
    </source>
</reference>
<evidence type="ECO:0000256" key="12">
    <source>
        <dbReference type="ARBA" id="ARBA00077531"/>
    </source>
</evidence>
<evidence type="ECO:0000256" key="3">
    <source>
        <dbReference type="ARBA" id="ARBA00022553"/>
    </source>
</evidence>
<dbReference type="SUPFAM" id="SSF144232">
    <property type="entry name" value="HIT/MYND zinc finger-like"/>
    <property type="match status" value="1"/>
</dbReference>
<dbReference type="PANTHER" id="PTHR13483">
    <property type="entry name" value="BOX C_D SNORNA PROTEIN 1-RELATED"/>
    <property type="match status" value="1"/>
</dbReference>
<evidence type="ECO:0000256" key="6">
    <source>
        <dbReference type="ARBA" id="ARBA00022833"/>
    </source>
</evidence>
<keyword evidence="3" id="KW-0597">Phosphoprotein</keyword>
<evidence type="ECO:0000256" key="13">
    <source>
        <dbReference type="PROSITE-ProRule" id="PRU00453"/>
    </source>
</evidence>
<dbReference type="InterPro" id="IPR007529">
    <property type="entry name" value="Znf_HIT"/>
</dbReference>
<name>A0A0F8UAM4_9EURO</name>
<feature type="region of interest" description="Disordered" evidence="14">
    <location>
        <begin position="114"/>
        <end position="160"/>
    </location>
</feature>
<dbReference type="GO" id="GO:0005634">
    <property type="term" value="C:nucleus"/>
    <property type="evidence" value="ECO:0007669"/>
    <property type="project" value="TreeGrafter"/>
</dbReference>
<feature type="domain" description="HIT-type" evidence="15">
    <location>
        <begin position="13"/>
        <end position="47"/>
    </location>
</feature>
<evidence type="ECO:0000313" key="17">
    <source>
        <dbReference type="Proteomes" id="UP000034947"/>
    </source>
</evidence>
<evidence type="ECO:0000256" key="14">
    <source>
        <dbReference type="SAM" id="MobiDB-lite"/>
    </source>
</evidence>
<proteinExistence type="inferred from homology"/>
<evidence type="ECO:0000256" key="2">
    <source>
        <dbReference type="ARBA" id="ARBA00022517"/>
    </source>
</evidence>